<evidence type="ECO:0000313" key="1">
    <source>
        <dbReference type="EMBL" id="KAL0102160.1"/>
    </source>
</evidence>
<dbReference type="AlphaFoldDB" id="A0AAW2EGP4"/>
<evidence type="ECO:0000313" key="2">
    <source>
        <dbReference type="Proteomes" id="UP001430953"/>
    </source>
</evidence>
<comment type="caution">
    <text evidence="1">The sequence shown here is derived from an EMBL/GenBank/DDBJ whole genome shotgun (WGS) entry which is preliminary data.</text>
</comment>
<gene>
    <name evidence="1" type="ORF">PUN28_018592</name>
</gene>
<name>A0AAW2EGP4_9HYME</name>
<sequence>MCAKSHGIFDINLDRIHIYGRRVKGARAKESRKGANAEAIIARLSIISK</sequence>
<reference evidence="1 2" key="1">
    <citation type="submission" date="2023-03" db="EMBL/GenBank/DDBJ databases">
        <title>High recombination rates correlate with genetic variation in Cardiocondyla obscurior ants.</title>
        <authorList>
            <person name="Errbii M."/>
        </authorList>
    </citation>
    <scope>NUCLEOTIDE SEQUENCE [LARGE SCALE GENOMIC DNA]</scope>
    <source>
        <strain evidence="1">Alpha-2009</strain>
        <tissue evidence="1">Whole body</tissue>
    </source>
</reference>
<proteinExistence type="predicted"/>
<keyword evidence="2" id="KW-1185">Reference proteome</keyword>
<dbReference type="EMBL" id="JADYXP020000023">
    <property type="protein sequence ID" value="KAL0102160.1"/>
    <property type="molecule type" value="Genomic_DNA"/>
</dbReference>
<accession>A0AAW2EGP4</accession>
<organism evidence="1 2">
    <name type="scientific">Cardiocondyla obscurior</name>
    <dbReference type="NCBI Taxonomy" id="286306"/>
    <lineage>
        <taxon>Eukaryota</taxon>
        <taxon>Metazoa</taxon>
        <taxon>Ecdysozoa</taxon>
        <taxon>Arthropoda</taxon>
        <taxon>Hexapoda</taxon>
        <taxon>Insecta</taxon>
        <taxon>Pterygota</taxon>
        <taxon>Neoptera</taxon>
        <taxon>Endopterygota</taxon>
        <taxon>Hymenoptera</taxon>
        <taxon>Apocrita</taxon>
        <taxon>Aculeata</taxon>
        <taxon>Formicoidea</taxon>
        <taxon>Formicidae</taxon>
        <taxon>Myrmicinae</taxon>
        <taxon>Cardiocondyla</taxon>
    </lineage>
</organism>
<dbReference type="Proteomes" id="UP001430953">
    <property type="component" value="Unassembled WGS sequence"/>
</dbReference>
<protein>
    <submittedName>
        <fullName evidence="1">Uncharacterized protein</fullName>
    </submittedName>
</protein>